<proteinExistence type="predicted"/>
<reference evidence="2" key="1">
    <citation type="journal article" date="2024" name="Proc. Natl. Acad. Sci. U.S.A.">
        <title>Extraordinary preservation of gene collinearity over three hundred million years revealed in homosporous lycophytes.</title>
        <authorList>
            <person name="Li C."/>
            <person name="Wickell D."/>
            <person name="Kuo L.Y."/>
            <person name="Chen X."/>
            <person name="Nie B."/>
            <person name="Liao X."/>
            <person name="Peng D."/>
            <person name="Ji J."/>
            <person name="Jenkins J."/>
            <person name="Williams M."/>
            <person name="Shu S."/>
            <person name="Plott C."/>
            <person name="Barry K."/>
            <person name="Rajasekar S."/>
            <person name="Grimwood J."/>
            <person name="Han X."/>
            <person name="Sun S."/>
            <person name="Hou Z."/>
            <person name="He W."/>
            <person name="Dai G."/>
            <person name="Sun C."/>
            <person name="Schmutz J."/>
            <person name="Leebens-Mack J.H."/>
            <person name="Li F.W."/>
            <person name="Wang L."/>
        </authorList>
    </citation>
    <scope>NUCLEOTIDE SEQUENCE [LARGE SCALE GENOMIC DNA]</scope>
    <source>
        <strain evidence="2">cv. PW_Plant_1</strain>
    </source>
</reference>
<dbReference type="EMBL" id="CM055092">
    <property type="protein sequence ID" value="KAJ7569053.1"/>
    <property type="molecule type" value="Genomic_DNA"/>
</dbReference>
<accession>A0ACC2ERA9</accession>
<protein>
    <submittedName>
        <fullName evidence="1">Uncharacterized protein</fullName>
    </submittedName>
</protein>
<keyword evidence="2" id="KW-1185">Reference proteome</keyword>
<sequence length="464" mass="52595">MKGSHRLAPLIIPTFVLLILGIAVNEKVCIAGITSKYIRRPEASVDLPIDSPYFAVPPGNNPPQQVHLTQADRDGQAVIVSWVTPLAALSTVSYGLNKSQYDHSVTGTFTRYSFYNYTSRYIHQATLRNLQFGTTYYYRVGSWVGSGSSYREFSFTTPPPVAPDSPYIFGVIGDLGQTYDSLSTFQHYLKSQGQAVLYVGDLSYADDYPFDNNVRWDTWGRLVEPSTAYQPWIWTAGNHEIEFLPEIGEVTVYKPFLSRYPTPYFSSDSTSPLWYSIRRASAHIIVLSSYSAYGKYTPQWVWLQAELTKVDRTKTPWLIVLMHLPMYNSNTYHYMEGETFRVQFESWFVNAKVDIIFAGHVHAYERSNRISNVAYNITNKACTPVFDNSAPVYVTIGDGGNIEGIAGNFTEPQPQYSAYREASFGHGILDIKNRTHAYFNWHRNQDGEAVVGDSYLLLNRFNAP</sequence>
<dbReference type="Proteomes" id="UP001162992">
    <property type="component" value="Chromosome 1"/>
</dbReference>
<comment type="caution">
    <text evidence="1">The sequence shown here is derived from an EMBL/GenBank/DDBJ whole genome shotgun (WGS) entry which is preliminary data.</text>
</comment>
<gene>
    <name evidence="1" type="ORF">O6H91_01G059200</name>
</gene>
<organism evidence="1 2">
    <name type="scientific">Diphasiastrum complanatum</name>
    <name type="common">Issler's clubmoss</name>
    <name type="synonym">Lycopodium complanatum</name>
    <dbReference type="NCBI Taxonomy" id="34168"/>
    <lineage>
        <taxon>Eukaryota</taxon>
        <taxon>Viridiplantae</taxon>
        <taxon>Streptophyta</taxon>
        <taxon>Embryophyta</taxon>
        <taxon>Tracheophyta</taxon>
        <taxon>Lycopodiopsida</taxon>
        <taxon>Lycopodiales</taxon>
        <taxon>Lycopodiaceae</taxon>
        <taxon>Lycopodioideae</taxon>
        <taxon>Diphasiastrum</taxon>
    </lineage>
</organism>
<evidence type="ECO:0000313" key="2">
    <source>
        <dbReference type="Proteomes" id="UP001162992"/>
    </source>
</evidence>
<evidence type="ECO:0000313" key="1">
    <source>
        <dbReference type="EMBL" id="KAJ7569053.1"/>
    </source>
</evidence>
<name>A0ACC2ERA9_DIPCM</name>